<dbReference type="Proteomes" id="UP001198565">
    <property type="component" value="Unassembled WGS sequence"/>
</dbReference>
<protein>
    <submittedName>
        <fullName evidence="3">DUF5819 family protein</fullName>
    </submittedName>
</protein>
<evidence type="ECO:0000256" key="2">
    <source>
        <dbReference type="SAM" id="Phobius"/>
    </source>
</evidence>
<feature type="transmembrane region" description="Helical" evidence="2">
    <location>
        <begin position="169"/>
        <end position="191"/>
    </location>
</feature>
<accession>A0ABS7QY10</accession>
<dbReference type="InterPro" id="IPR043857">
    <property type="entry name" value="DUF5819"/>
</dbReference>
<dbReference type="Pfam" id="PF19136">
    <property type="entry name" value="DUF5819"/>
    <property type="match status" value="1"/>
</dbReference>
<dbReference type="EMBL" id="JAINVZ010000021">
    <property type="protein sequence ID" value="MBY8888088.1"/>
    <property type="molecule type" value="Genomic_DNA"/>
</dbReference>
<evidence type="ECO:0000256" key="1">
    <source>
        <dbReference type="SAM" id="MobiDB-lite"/>
    </source>
</evidence>
<feature type="compositionally biased region" description="Low complexity" evidence="1">
    <location>
        <begin position="24"/>
        <end position="35"/>
    </location>
</feature>
<name>A0ABS7QY10_9ACTN</name>
<dbReference type="RefSeq" id="WP_222980824.1">
    <property type="nucleotide sequence ID" value="NZ_JAINVZ010000021.1"/>
</dbReference>
<reference evidence="3 4" key="1">
    <citation type="submission" date="2021-08" db="EMBL/GenBank/DDBJ databases">
        <title>Streptomyces sp. PTM05 isolated from lichen.</title>
        <authorList>
            <person name="Somphong A."/>
            <person name="Phongsopitanun W."/>
            <person name="Tanasupawat S."/>
        </authorList>
    </citation>
    <scope>NUCLEOTIDE SEQUENCE [LARGE SCALE GENOMIC DNA]</scope>
    <source>
        <strain evidence="3 4">Ptm05</strain>
    </source>
</reference>
<evidence type="ECO:0000313" key="3">
    <source>
        <dbReference type="EMBL" id="MBY8888088.1"/>
    </source>
</evidence>
<gene>
    <name evidence="3" type="ORF">K7472_25075</name>
</gene>
<keyword evidence="2" id="KW-0812">Transmembrane</keyword>
<sequence>MEPPEEGAARNGSGAGAARDRSADAGGPDAPARAGEPGDRAHAPGDRAHAPGHRAYEPGERAATPGGPKEGTAAQGGPGETADDSRVSAGTASGEAAPARTAPGEVASAQAASGEAASAQTTPGETASGETTPGEAASGVPEAGRPDADDTGHPSELGPIARLSLPSRVVVALTVAAVVVGAAVHLGMVFLSVAPSNTISKAHASAINGYVDPEFEQNWQLFAPNPVQVNTDVQARAEVRQADGTVSTTGWVDFTAMDLAKIRHNPIPSHTEQNELRRAWGFYTDTHDEQDHPIGDRGDLSQEYLLRIIAHRFGPHLNGGSVQRIQVRLATMPVAAPKWSAERIDTQTTYRVMSWWTVSPKDFT</sequence>
<keyword evidence="2" id="KW-0472">Membrane</keyword>
<feature type="compositionally biased region" description="Basic and acidic residues" evidence="1">
    <location>
        <begin position="144"/>
        <end position="153"/>
    </location>
</feature>
<proteinExistence type="predicted"/>
<keyword evidence="4" id="KW-1185">Reference proteome</keyword>
<feature type="compositionally biased region" description="Low complexity" evidence="1">
    <location>
        <begin position="104"/>
        <end position="120"/>
    </location>
</feature>
<feature type="compositionally biased region" description="Basic and acidic residues" evidence="1">
    <location>
        <begin position="36"/>
        <end position="60"/>
    </location>
</feature>
<feature type="compositionally biased region" description="Polar residues" evidence="1">
    <location>
        <begin position="121"/>
        <end position="131"/>
    </location>
</feature>
<evidence type="ECO:0000313" key="4">
    <source>
        <dbReference type="Proteomes" id="UP001198565"/>
    </source>
</evidence>
<comment type="caution">
    <text evidence="3">The sequence shown here is derived from an EMBL/GenBank/DDBJ whole genome shotgun (WGS) entry which is preliminary data.</text>
</comment>
<keyword evidence="2" id="KW-1133">Transmembrane helix</keyword>
<organism evidence="3 4">
    <name type="scientific">Streptantibioticus parmotrematis</name>
    <dbReference type="NCBI Taxonomy" id="2873249"/>
    <lineage>
        <taxon>Bacteria</taxon>
        <taxon>Bacillati</taxon>
        <taxon>Actinomycetota</taxon>
        <taxon>Actinomycetes</taxon>
        <taxon>Kitasatosporales</taxon>
        <taxon>Streptomycetaceae</taxon>
        <taxon>Streptantibioticus</taxon>
    </lineage>
</organism>
<feature type="region of interest" description="Disordered" evidence="1">
    <location>
        <begin position="1"/>
        <end position="159"/>
    </location>
</feature>